<accession>A0A3Q7GY35</accession>
<evidence type="ECO:0000313" key="2">
    <source>
        <dbReference type="EnsemblPlants" id="Solyc06g062840.3.1"/>
    </source>
</evidence>
<keyword evidence="3" id="KW-1185">Reference proteome</keyword>
<evidence type="ECO:0000313" key="3">
    <source>
        <dbReference type="Proteomes" id="UP000004994"/>
    </source>
</evidence>
<protein>
    <submittedName>
        <fullName evidence="2">Uncharacterized protein</fullName>
    </submittedName>
</protein>
<proteinExistence type="predicted"/>
<organism evidence="2">
    <name type="scientific">Solanum lycopersicum</name>
    <name type="common">Tomato</name>
    <name type="synonym">Lycopersicon esculentum</name>
    <dbReference type="NCBI Taxonomy" id="4081"/>
    <lineage>
        <taxon>Eukaryota</taxon>
        <taxon>Viridiplantae</taxon>
        <taxon>Streptophyta</taxon>
        <taxon>Embryophyta</taxon>
        <taxon>Tracheophyta</taxon>
        <taxon>Spermatophyta</taxon>
        <taxon>Magnoliopsida</taxon>
        <taxon>eudicotyledons</taxon>
        <taxon>Gunneridae</taxon>
        <taxon>Pentapetalae</taxon>
        <taxon>asterids</taxon>
        <taxon>lamiids</taxon>
        <taxon>Solanales</taxon>
        <taxon>Solanaceae</taxon>
        <taxon>Solanoideae</taxon>
        <taxon>Solaneae</taxon>
        <taxon>Solanum</taxon>
        <taxon>Solanum subgen. Lycopersicon</taxon>
    </lineage>
</organism>
<feature type="compositionally biased region" description="Polar residues" evidence="1">
    <location>
        <begin position="49"/>
        <end position="58"/>
    </location>
</feature>
<feature type="compositionally biased region" description="Basic and acidic residues" evidence="1">
    <location>
        <begin position="1"/>
        <end position="31"/>
    </location>
</feature>
<feature type="region of interest" description="Disordered" evidence="1">
    <location>
        <begin position="1"/>
        <end position="66"/>
    </location>
</feature>
<dbReference type="EnsemblPlants" id="Solyc06g062840.3.1">
    <property type="protein sequence ID" value="Solyc06g062840.3.1"/>
    <property type="gene ID" value="Solyc06g062840.3"/>
</dbReference>
<dbReference type="Gramene" id="Solyc06g062840.3.1">
    <property type="protein sequence ID" value="Solyc06g062840.3.1"/>
    <property type="gene ID" value="Solyc06g062840.3"/>
</dbReference>
<dbReference type="Proteomes" id="UP000004994">
    <property type="component" value="Chromosome 6"/>
</dbReference>
<evidence type="ECO:0000256" key="1">
    <source>
        <dbReference type="SAM" id="MobiDB-lite"/>
    </source>
</evidence>
<reference evidence="2" key="2">
    <citation type="submission" date="2019-01" db="UniProtKB">
        <authorList>
            <consortium name="EnsemblPlants"/>
        </authorList>
    </citation>
    <scope>IDENTIFICATION</scope>
    <source>
        <strain evidence="2">cv. Heinz 1706</strain>
    </source>
</reference>
<dbReference type="AlphaFoldDB" id="A0A3Q7GY35"/>
<sequence length="66" mass="7797">MSKEKFRSRQKDRREVGDEKRSNKQETHENHPIPQPKQGRGGNIVRCRYTSQQCNSSLKLKERAKT</sequence>
<reference evidence="2" key="1">
    <citation type="journal article" date="2012" name="Nature">
        <title>The tomato genome sequence provides insights into fleshy fruit evolution.</title>
        <authorList>
            <consortium name="Tomato Genome Consortium"/>
        </authorList>
    </citation>
    <scope>NUCLEOTIDE SEQUENCE [LARGE SCALE GENOMIC DNA]</scope>
    <source>
        <strain evidence="2">cv. Heinz 1706</strain>
    </source>
</reference>
<name>A0A3Q7GY35_SOLLC</name>
<dbReference type="InParanoid" id="A0A3Q7GY35"/>